<evidence type="ECO:0000313" key="2">
    <source>
        <dbReference type="Proteomes" id="UP000190140"/>
    </source>
</evidence>
<sequence length="100" mass="11472">MSDRQAYSDSTAAKAVGNGIKELKKKKAVNSCFALRKGKCSVLNVKKCDDLSCSFYKTKQQLQQEKKLTFKRIKSLDKGTQMHIAESYYDNKMPWLKEEI</sequence>
<proteinExistence type="predicted"/>
<dbReference type="OrthoDB" id="1708204at2"/>
<dbReference type="EMBL" id="MZGW01000003">
    <property type="protein sequence ID" value="OPJ55907.1"/>
    <property type="molecule type" value="Genomic_DNA"/>
</dbReference>
<dbReference type="RefSeq" id="WP_079411916.1">
    <property type="nucleotide sequence ID" value="NZ_MZGW01000003.1"/>
</dbReference>
<reference evidence="1 2" key="1">
    <citation type="submission" date="2017-03" db="EMBL/GenBank/DDBJ databases">
        <title>Genome sequence of Clostridium thermoalcaliphilum DSM 7309.</title>
        <authorList>
            <person name="Poehlein A."/>
            <person name="Daniel R."/>
        </authorList>
    </citation>
    <scope>NUCLEOTIDE SEQUENCE [LARGE SCALE GENOMIC DNA]</scope>
    <source>
        <strain evidence="1 2">DSM 7309</strain>
    </source>
</reference>
<accession>A0A1V4I8P6</accession>
<gene>
    <name evidence="1" type="ORF">CLOTH_10850</name>
</gene>
<evidence type="ECO:0000313" key="1">
    <source>
        <dbReference type="EMBL" id="OPJ55907.1"/>
    </source>
</evidence>
<dbReference type="Proteomes" id="UP000190140">
    <property type="component" value="Unassembled WGS sequence"/>
</dbReference>
<keyword evidence="2" id="KW-1185">Reference proteome</keyword>
<dbReference type="AlphaFoldDB" id="A0A1V4I8P6"/>
<dbReference type="STRING" id="29349.CLOTH_10850"/>
<organism evidence="1 2">
    <name type="scientific">Alkalithermobacter paradoxus</name>
    <dbReference type="NCBI Taxonomy" id="29349"/>
    <lineage>
        <taxon>Bacteria</taxon>
        <taxon>Bacillati</taxon>
        <taxon>Bacillota</taxon>
        <taxon>Clostridia</taxon>
        <taxon>Peptostreptococcales</taxon>
        <taxon>Tepidibacteraceae</taxon>
        <taxon>Alkalithermobacter</taxon>
    </lineage>
</organism>
<comment type="caution">
    <text evidence="1">The sequence shown here is derived from an EMBL/GenBank/DDBJ whole genome shotgun (WGS) entry which is preliminary data.</text>
</comment>
<name>A0A1V4I8P6_9FIRM</name>
<protein>
    <submittedName>
        <fullName evidence="1">Uncharacterized protein</fullName>
    </submittedName>
</protein>